<dbReference type="PaxDb" id="273075-Ta0579"/>
<name>Q9HKL8_THEAC</name>
<dbReference type="InterPro" id="IPR011008">
    <property type="entry name" value="Dimeric_a/b-barrel"/>
</dbReference>
<dbReference type="Proteomes" id="UP000001024">
    <property type="component" value="Chromosome"/>
</dbReference>
<proteinExistence type="predicted"/>
<reference evidence="2 3" key="1">
    <citation type="journal article" date="2000" name="Nature">
        <title>The genome sequence of the thermoacidophilic scavenger Thermoplasma acidophilum.</title>
        <authorList>
            <person name="Ruepp A."/>
            <person name="Graml W."/>
            <person name="Santos-Martinez M.L."/>
            <person name="Koretke K.K."/>
            <person name="Volker C."/>
            <person name="Mewes H.W."/>
            <person name="Frishman D."/>
            <person name="Stocker S."/>
            <person name="Lupas A.N."/>
            <person name="Baumeister W."/>
        </authorList>
    </citation>
    <scope>NUCLEOTIDE SEQUENCE [LARGE SCALE GENOMIC DNA]</scope>
    <source>
        <strain evidence="3">ATCC 25905 / DSM 1728 / JCM 9062 / NBRC 15155 / AMRC-C165</strain>
    </source>
</reference>
<dbReference type="EMBL" id="AL445064">
    <property type="protein sequence ID" value="CAC11719.1"/>
    <property type="molecule type" value="Genomic_DNA"/>
</dbReference>
<protein>
    <recommendedName>
        <fullName evidence="1">ABM domain-containing protein</fullName>
    </recommendedName>
</protein>
<feature type="domain" description="ABM" evidence="1">
    <location>
        <begin position="2"/>
        <end position="92"/>
    </location>
</feature>
<dbReference type="OrthoDB" id="8690at2157"/>
<dbReference type="Pfam" id="PF03992">
    <property type="entry name" value="ABM"/>
    <property type="match status" value="1"/>
</dbReference>
<evidence type="ECO:0000259" key="1">
    <source>
        <dbReference type="PROSITE" id="PS51725"/>
    </source>
</evidence>
<dbReference type="HOGENOM" id="CLU_182726_0_0_2"/>
<dbReference type="PANTHER" id="PTHR34474:SF2">
    <property type="entry name" value="SIGNAL TRANSDUCTION PROTEIN TRAP"/>
    <property type="match status" value="1"/>
</dbReference>
<dbReference type="RefSeq" id="WP_010901004.1">
    <property type="nucleotide sequence ID" value="NC_002578.1"/>
</dbReference>
<organism evidence="2 3">
    <name type="scientific">Thermoplasma acidophilum (strain ATCC 25905 / DSM 1728 / JCM 9062 / NBRC 15155 / AMRC-C165)</name>
    <dbReference type="NCBI Taxonomy" id="273075"/>
    <lineage>
        <taxon>Archaea</taxon>
        <taxon>Methanobacteriati</taxon>
        <taxon>Thermoplasmatota</taxon>
        <taxon>Thermoplasmata</taxon>
        <taxon>Thermoplasmatales</taxon>
        <taxon>Thermoplasmataceae</taxon>
        <taxon>Thermoplasma</taxon>
    </lineage>
</organism>
<dbReference type="STRING" id="273075.gene:9571799"/>
<dbReference type="Gene3D" id="3.30.70.100">
    <property type="match status" value="1"/>
</dbReference>
<keyword evidence="3" id="KW-1185">Reference proteome</keyword>
<dbReference type="AlphaFoldDB" id="Q9HKL8"/>
<gene>
    <name evidence="2" type="ordered locus">Ta0579</name>
</gene>
<dbReference type="DNASU" id="1456169"/>
<dbReference type="PROSITE" id="PS51725">
    <property type="entry name" value="ABM"/>
    <property type="match status" value="1"/>
</dbReference>
<dbReference type="InParanoid" id="Q9HKL8"/>
<dbReference type="eggNOG" id="arCOG05403">
    <property type="taxonomic scope" value="Archaea"/>
</dbReference>
<dbReference type="EnsemblBacteria" id="CAC11719">
    <property type="protein sequence ID" value="CAC11719"/>
    <property type="gene ID" value="CAC11719"/>
</dbReference>
<accession>Q9HKL8</accession>
<dbReference type="PANTHER" id="PTHR34474">
    <property type="entry name" value="SIGNAL TRANSDUCTION PROTEIN TRAP"/>
    <property type="match status" value="1"/>
</dbReference>
<evidence type="ECO:0000313" key="2">
    <source>
        <dbReference type="EMBL" id="CAC11719.1"/>
    </source>
</evidence>
<sequence>MINVGLYYRVKKGHEEEFERTFNSVMAMIKSSGMGIKEVRLYRDVNDPQQYMIFTEWESLEKFKDFIASRPFKETTEYGKSILEEMPKNRIFMNETSI</sequence>
<dbReference type="InterPro" id="IPR050404">
    <property type="entry name" value="Heme-degrading_MO"/>
</dbReference>
<evidence type="ECO:0000313" key="3">
    <source>
        <dbReference type="Proteomes" id="UP000001024"/>
    </source>
</evidence>
<dbReference type="SMR" id="Q9HKL8"/>
<dbReference type="InterPro" id="IPR007138">
    <property type="entry name" value="ABM_dom"/>
</dbReference>
<dbReference type="SUPFAM" id="SSF54909">
    <property type="entry name" value="Dimeric alpha+beta barrel"/>
    <property type="match status" value="1"/>
</dbReference>
<dbReference type="KEGG" id="tac:Ta0579"/>